<evidence type="ECO:0000313" key="4">
    <source>
        <dbReference type="Proteomes" id="UP000317716"/>
    </source>
</evidence>
<dbReference type="Gene3D" id="1.20.1300.10">
    <property type="entry name" value="Fumarate reductase/succinate dehydrogenase, transmembrane subunit"/>
    <property type="match status" value="1"/>
</dbReference>
<feature type="transmembrane region" description="Helical" evidence="2">
    <location>
        <begin position="80"/>
        <end position="103"/>
    </location>
</feature>
<keyword evidence="2" id="KW-0472">Membrane</keyword>
<feature type="transmembrane region" description="Helical" evidence="2">
    <location>
        <begin position="161"/>
        <end position="182"/>
    </location>
</feature>
<organism evidence="3 4">
    <name type="scientific">Eiseniibacteriota bacterium</name>
    <dbReference type="NCBI Taxonomy" id="2212470"/>
    <lineage>
        <taxon>Bacteria</taxon>
        <taxon>Candidatus Eiseniibacteriota</taxon>
    </lineage>
</organism>
<feature type="transmembrane region" description="Helical" evidence="2">
    <location>
        <begin position="203"/>
        <end position="227"/>
    </location>
</feature>
<comment type="caution">
    <text evidence="3">The sequence shown here is derived from an EMBL/GenBank/DDBJ whole genome shotgun (WGS) entry which is preliminary data.</text>
</comment>
<dbReference type="Proteomes" id="UP000317716">
    <property type="component" value="Unassembled WGS sequence"/>
</dbReference>
<dbReference type="GO" id="GO:0016020">
    <property type="term" value="C:membrane"/>
    <property type="evidence" value="ECO:0007669"/>
    <property type="project" value="InterPro"/>
</dbReference>
<feature type="transmembrane region" description="Helical" evidence="2">
    <location>
        <begin position="124"/>
        <end position="141"/>
    </location>
</feature>
<keyword evidence="2" id="KW-1133">Transmembrane helix</keyword>
<evidence type="ECO:0000256" key="2">
    <source>
        <dbReference type="SAM" id="Phobius"/>
    </source>
</evidence>
<reference evidence="3 4" key="1">
    <citation type="journal article" date="2019" name="Nat. Microbiol.">
        <title>Mediterranean grassland soil C-N compound turnover is dependent on rainfall and depth, and is mediated by genomically divergent microorganisms.</title>
        <authorList>
            <person name="Diamond S."/>
            <person name="Andeer P.F."/>
            <person name="Li Z."/>
            <person name="Crits-Christoph A."/>
            <person name="Burstein D."/>
            <person name="Anantharaman K."/>
            <person name="Lane K.R."/>
            <person name="Thomas B.C."/>
            <person name="Pan C."/>
            <person name="Northen T.R."/>
            <person name="Banfield J.F."/>
        </authorList>
    </citation>
    <scope>NUCLEOTIDE SEQUENCE [LARGE SCALE GENOMIC DNA]</scope>
    <source>
        <strain evidence="3">WS_2</strain>
    </source>
</reference>
<dbReference type="InterPro" id="IPR034804">
    <property type="entry name" value="SQR/QFR_C/D"/>
</dbReference>
<proteinExistence type="predicted"/>
<sequence>MPSIGRRRRADAAGPGAAIVCPLMRIPDRTSDRLRRIQSLTGMIPLGVFLIEHISVNALALGGPEHFRRAAAALGGIPMLAAIEVAGIALPLVIHSMIGILIATELPERGSREWPSRREILQRATGLLLLPYLIYHVWATRLSPDVLKHGADLFDVMHRQVSGAGGIVFHATGVILAAWHLGNGLPGFAERWGFARTPPLARAAARVGGVMSLALAIAGVAALIAFATATPRLVLAPSGDAAQSISRGAKMQRGPGPALPPAPPRPVAPAAARATP</sequence>
<gene>
    <name evidence="3" type="ORF">E6K72_12360</name>
</gene>
<feature type="transmembrane region" description="Helical" evidence="2">
    <location>
        <begin position="39"/>
        <end position="60"/>
    </location>
</feature>
<dbReference type="SUPFAM" id="SSF81343">
    <property type="entry name" value="Fumarate reductase respiratory complex transmembrane subunits"/>
    <property type="match status" value="1"/>
</dbReference>
<protein>
    <recommendedName>
        <fullName evidence="5">Succinate dehydrogenase</fullName>
    </recommendedName>
</protein>
<accession>A0A538SDB8</accession>
<feature type="region of interest" description="Disordered" evidence="1">
    <location>
        <begin position="244"/>
        <end position="276"/>
    </location>
</feature>
<dbReference type="AlphaFoldDB" id="A0A538SDB8"/>
<name>A0A538SDB8_UNCEI</name>
<dbReference type="EMBL" id="VBOS01000450">
    <property type="protein sequence ID" value="TMQ49364.1"/>
    <property type="molecule type" value="Genomic_DNA"/>
</dbReference>
<feature type="compositionally biased region" description="Pro residues" evidence="1">
    <location>
        <begin position="257"/>
        <end position="267"/>
    </location>
</feature>
<evidence type="ECO:0000256" key="1">
    <source>
        <dbReference type="SAM" id="MobiDB-lite"/>
    </source>
</evidence>
<evidence type="ECO:0000313" key="3">
    <source>
        <dbReference type="EMBL" id="TMQ49364.1"/>
    </source>
</evidence>
<keyword evidence="2" id="KW-0812">Transmembrane</keyword>
<evidence type="ECO:0008006" key="5">
    <source>
        <dbReference type="Google" id="ProtNLM"/>
    </source>
</evidence>